<reference evidence="1 2" key="1">
    <citation type="submission" date="2016-04" db="EMBL/GenBank/DDBJ databases">
        <title>Genome analyses suggest a sexual origin of heterokaryosis in a supposedly ancient asexual fungus.</title>
        <authorList>
            <person name="Ropars J."/>
            <person name="Sedzielewska K."/>
            <person name="Noel J."/>
            <person name="Charron P."/>
            <person name="Farinelli L."/>
            <person name="Marton T."/>
            <person name="Kruger M."/>
            <person name="Pelin A."/>
            <person name="Brachmann A."/>
            <person name="Corradi N."/>
        </authorList>
    </citation>
    <scope>NUCLEOTIDE SEQUENCE [LARGE SCALE GENOMIC DNA]</scope>
    <source>
        <strain evidence="1 2">C2</strain>
    </source>
</reference>
<dbReference type="PANTHER" id="PTHR35871:SF1">
    <property type="entry name" value="CXC1-LIKE CYSTEINE CLUSTER ASSOCIATED WITH KDZ TRANSPOSASES DOMAIN-CONTAINING PROTEIN"/>
    <property type="match status" value="1"/>
</dbReference>
<sequence length="199" mass="23472">MNLKPGGKQPKMRNTVFGLNNQYQSMVNENEEPKGMKQVLIERGLWKNGLNADCQLCKDKVDDITRIDCCARRIISLQPDFLAQKSALEEAILEAGHLCIFYPKFHCELNFIERYWGAAKRYARENCDYSWSSLQRVVPVALESVDMIMIRKFARKAWRYMDLYRNGITGKLAEYAAKKYKSHRLNYKFIYQITYFKRK</sequence>
<comment type="caution">
    <text evidence="1">The sequence shown here is derived from an EMBL/GenBank/DDBJ whole genome shotgun (WGS) entry which is preliminary data.</text>
</comment>
<reference evidence="1 2" key="2">
    <citation type="submission" date="2017-10" db="EMBL/GenBank/DDBJ databases">
        <title>Extensive intraspecific genome diversity in a model arbuscular mycorrhizal fungus.</title>
        <authorList>
            <person name="Chen E.C.H."/>
            <person name="Morin E."/>
            <person name="Baudet D."/>
            <person name="Noel J."/>
            <person name="Ndikumana S."/>
            <person name="Charron P."/>
            <person name="St-Onge C."/>
            <person name="Giorgi J."/>
            <person name="Grigoriev I.V."/>
            <person name="Roux C."/>
            <person name="Martin F.M."/>
            <person name="Corradi N."/>
        </authorList>
    </citation>
    <scope>NUCLEOTIDE SEQUENCE [LARGE SCALE GENOMIC DNA]</scope>
    <source>
        <strain evidence="1 2">C2</strain>
    </source>
</reference>
<accession>A0A2N1M936</accession>
<protein>
    <recommendedName>
        <fullName evidence="3">Tc1-like transposase DDE domain-containing protein</fullName>
    </recommendedName>
</protein>
<organism evidence="1 2">
    <name type="scientific">Rhizophagus irregularis</name>
    <dbReference type="NCBI Taxonomy" id="588596"/>
    <lineage>
        <taxon>Eukaryota</taxon>
        <taxon>Fungi</taxon>
        <taxon>Fungi incertae sedis</taxon>
        <taxon>Mucoromycota</taxon>
        <taxon>Glomeromycotina</taxon>
        <taxon>Glomeromycetes</taxon>
        <taxon>Glomerales</taxon>
        <taxon>Glomeraceae</taxon>
        <taxon>Rhizophagus</taxon>
    </lineage>
</organism>
<evidence type="ECO:0000313" key="2">
    <source>
        <dbReference type="Proteomes" id="UP000233469"/>
    </source>
</evidence>
<dbReference type="AlphaFoldDB" id="A0A2N1M936"/>
<proteinExistence type="predicted"/>
<name>A0A2N1M936_9GLOM</name>
<dbReference type="PANTHER" id="PTHR35871">
    <property type="entry name" value="EXPRESSED PROTEIN"/>
    <property type="match status" value="1"/>
</dbReference>
<dbReference type="Proteomes" id="UP000233469">
    <property type="component" value="Unassembled WGS sequence"/>
</dbReference>
<dbReference type="Gene3D" id="3.30.420.10">
    <property type="entry name" value="Ribonuclease H-like superfamily/Ribonuclease H"/>
    <property type="match status" value="1"/>
</dbReference>
<evidence type="ECO:0000313" key="1">
    <source>
        <dbReference type="EMBL" id="PKK58141.1"/>
    </source>
</evidence>
<dbReference type="InterPro" id="IPR036397">
    <property type="entry name" value="RNaseH_sf"/>
</dbReference>
<dbReference type="GO" id="GO:0003676">
    <property type="term" value="F:nucleic acid binding"/>
    <property type="evidence" value="ECO:0007669"/>
    <property type="project" value="InterPro"/>
</dbReference>
<evidence type="ECO:0008006" key="3">
    <source>
        <dbReference type="Google" id="ProtNLM"/>
    </source>
</evidence>
<gene>
    <name evidence="1" type="ORF">RhiirC2_767413</name>
</gene>
<dbReference type="EMBL" id="LLXL01003811">
    <property type="protein sequence ID" value="PKK58141.1"/>
    <property type="molecule type" value="Genomic_DNA"/>
</dbReference>